<evidence type="ECO:0000256" key="5">
    <source>
        <dbReference type="RuleBase" id="RU004379"/>
    </source>
</evidence>
<feature type="transmembrane region" description="Helical" evidence="5">
    <location>
        <begin position="165"/>
        <end position="184"/>
    </location>
</feature>
<feature type="transmembrane region" description="Helical" evidence="5">
    <location>
        <begin position="225"/>
        <end position="247"/>
    </location>
</feature>
<evidence type="ECO:0000313" key="7">
    <source>
        <dbReference type="Proteomes" id="UP000314983"/>
    </source>
</evidence>
<sequence length="251" mass="28092">MLPSRGLFVGQHSNIDMPDSAPPAYGQNLEDVNCFSEADIRRGFVRKVYVTLMVQLLITIGIICAFLYCHTILKCFLFVISSQRATTFVLIMVLSCCGDIRRKVPLNFFFLGLFTIAEGLLLGSVTVFYDAQAVMWAVGATALVSFALSVFAMQSKWDFTVATGSMWVICWTLISFGLLCAILRSQYLNIVYASLGTLVFSIYLVMDTQLMLGKKHKYSISPEEYIFAALNLYIDIVVIFLMILQLIGLSR</sequence>
<dbReference type="Pfam" id="PF01027">
    <property type="entry name" value="Bax1-I"/>
    <property type="match status" value="1"/>
</dbReference>
<reference evidence="6" key="5">
    <citation type="submission" date="2025-09" db="UniProtKB">
        <authorList>
            <consortium name="Ensembl"/>
        </authorList>
    </citation>
    <scope>IDENTIFICATION</scope>
</reference>
<dbReference type="GO" id="GO:0016020">
    <property type="term" value="C:membrane"/>
    <property type="evidence" value="ECO:0007669"/>
    <property type="project" value="UniProtKB-SubCell"/>
</dbReference>
<dbReference type="GeneTree" id="ENSGT01050000244890"/>
<dbReference type="Proteomes" id="UP000314983">
    <property type="component" value="Chromosome 10"/>
</dbReference>
<keyword evidence="2 5" id="KW-0812">Transmembrane</keyword>
<reference evidence="6" key="3">
    <citation type="submission" date="2020-05" db="EMBL/GenBank/DDBJ databases">
        <title>Electrophorus electricus (electric eel) genome, fEleEle1, primary haplotype.</title>
        <authorList>
            <person name="Myers G."/>
            <person name="Meyer A."/>
            <person name="Fedrigo O."/>
            <person name="Formenti G."/>
            <person name="Rhie A."/>
            <person name="Tracey A."/>
            <person name="Sims Y."/>
            <person name="Jarvis E.D."/>
        </authorList>
    </citation>
    <scope>NUCLEOTIDE SEQUENCE [LARGE SCALE GENOMIC DNA]</scope>
</reference>
<feature type="transmembrane region" description="Helical" evidence="5">
    <location>
        <begin position="135"/>
        <end position="153"/>
    </location>
</feature>
<dbReference type="Ensembl" id="ENSEEET00000034102.2">
    <property type="protein sequence ID" value="ENSEEEP00000033706.1"/>
    <property type="gene ID" value="ENSEEEG00000016047.2"/>
</dbReference>
<proteinExistence type="inferred from homology"/>
<dbReference type="CDD" id="cd10428">
    <property type="entry name" value="LFG_like"/>
    <property type="match status" value="1"/>
</dbReference>
<evidence type="ECO:0000313" key="6">
    <source>
        <dbReference type="Ensembl" id="ENSEEEP00000033706.1"/>
    </source>
</evidence>
<evidence type="ECO:0000256" key="2">
    <source>
        <dbReference type="ARBA" id="ARBA00022692"/>
    </source>
</evidence>
<dbReference type="InterPro" id="IPR006214">
    <property type="entry name" value="Bax_inhibitor_1-related"/>
</dbReference>
<organism evidence="6 7">
    <name type="scientific">Electrophorus electricus</name>
    <name type="common">Electric eel</name>
    <name type="synonym">Gymnotus electricus</name>
    <dbReference type="NCBI Taxonomy" id="8005"/>
    <lineage>
        <taxon>Eukaryota</taxon>
        <taxon>Metazoa</taxon>
        <taxon>Chordata</taxon>
        <taxon>Craniata</taxon>
        <taxon>Vertebrata</taxon>
        <taxon>Euteleostomi</taxon>
        <taxon>Actinopterygii</taxon>
        <taxon>Neopterygii</taxon>
        <taxon>Teleostei</taxon>
        <taxon>Ostariophysi</taxon>
        <taxon>Gymnotiformes</taxon>
        <taxon>Gymnotoidei</taxon>
        <taxon>Gymnotidae</taxon>
        <taxon>Electrophorus</taxon>
    </lineage>
</organism>
<protein>
    <submittedName>
        <fullName evidence="6">Zgc:110410</fullName>
    </submittedName>
</protein>
<keyword evidence="3 5" id="KW-1133">Transmembrane helix</keyword>
<feature type="transmembrane region" description="Helical" evidence="5">
    <location>
        <begin position="190"/>
        <end position="213"/>
    </location>
</feature>
<dbReference type="PANTHER" id="PTHR23291">
    <property type="entry name" value="BAX INHIBITOR-RELATED"/>
    <property type="match status" value="1"/>
</dbReference>
<dbReference type="OMA" id="NPWFTYA"/>
<keyword evidence="7" id="KW-1185">Reference proteome</keyword>
<dbReference type="AlphaFoldDB" id="A0A4W4G7B4"/>
<gene>
    <name evidence="6" type="primary">zgc:110410</name>
</gene>
<reference evidence="7" key="2">
    <citation type="journal article" date="2017" name="Sci. Adv.">
        <title>A tail of two voltages: Proteomic comparison of the three electric organs of the electric eel.</title>
        <authorList>
            <person name="Traeger L.L."/>
            <person name="Sabat G."/>
            <person name="Barrett-Wilt G.A."/>
            <person name="Wells G.B."/>
            <person name="Sussman M.R."/>
        </authorList>
    </citation>
    <scope>NUCLEOTIDE SEQUENCE [LARGE SCALE GENOMIC DNA]</scope>
</reference>
<name>A0A4W4G7B4_ELEEL</name>
<feature type="transmembrane region" description="Helical" evidence="5">
    <location>
        <begin position="76"/>
        <end position="96"/>
    </location>
</feature>
<keyword evidence="4 5" id="KW-0472">Membrane</keyword>
<reference evidence="7" key="1">
    <citation type="journal article" date="2014" name="Science">
        <title>Nonhuman genetics. Genomic basis for the convergent evolution of electric organs.</title>
        <authorList>
            <person name="Gallant J.R."/>
            <person name="Traeger L.L."/>
            <person name="Volkening J.D."/>
            <person name="Moffett H."/>
            <person name="Chen P.H."/>
            <person name="Novina C.D."/>
            <person name="Phillips G.N.Jr."/>
            <person name="Anand R."/>
            <person name="Wells G.B."/>
            <person name="Pinch M."/>
            <person name="Guth R."/>
            <person name="Unguez G.A."/>
            <person name="Albert J.S."/>
            <person name="Zakon H.H."/>
            <person name="Samanta M.P."/>
            <person name="Sussman M.R."/>
        </authorList>
    </citation>
    <scope>NUCLEOTIDE SEQUENCE [LARGE SCALE GENOMIC DNA]</scope>
</reference>
<dbReference type="PANTHER" id="PTHR23291:SF47">
    <property type="entry name" value="TRANSMEMBRANE BAX INHIBITOR MOTIF CONTAINING 7"/>
    <property type="match status" value="1"/>
</dbReference>
<comment type="similarity">
    <text evidence="5">Belongs to the BI1 family.</text>
</comment>
<evidence type="ECO:0000256" key="3">
    <source>
        <dbReference type="ARBA" id="ARBA00022989"/>
    </source>
</evidence>
<evidence type="ECO:0000256" key="4">
    <source>
        <dbReference type="ARBA" id="ARBA00023136"/>
    </source>
</evidence>
<accession>A0A4W4G7B4</accession>
<feature type="transmembrane region" description="Helical" evidence="5">
    <location>
        <begin position="108"/>
        <end position="129"/>
    </location>
</feature>
<reference evidence="6" key="4">
    <citation type="submission" date="2025-08" db="UniProtKB">
        <authorList>
            <consortium name="Ensembl"/>
        </authorList>
    </citation>
    <scope>IDENTIFICATION</scope>
</reference>
<comment type="subcellular location">
    <subcellularLocation>
        <location evidence="1">Membrane</location>
        <topology evidence="1">Multi-pass membrane protein</topology>
    </subcellularLocation>
</comment>
<feature type="transmembrane region" description="Helical" evidence="5">
    <location>
        <begin position="48"/>
        <end position="70"/>
    </location>
</feature>
<evidence type="ECO:0000256" key="1">
    <source>
        <dbReference type="ARBA" id="ARBA00004141"/>
    </source>
</evidence>